<protein>
    <recommendedName>
        <fullName evidence="2">Protein FAR1-RELATED SEQUENCE</fullName>
    </recommendedName>
</protein>
<gene>
    <name evidence="4" type="primary">FRS7</name>
    <name evidence="4" type="ORF">KSP40_PGU018645</name>
</gene>
<comment type="caution">
    <text evidence="4">The sequence shown here is derived from an EMBL/GenBank/DDBJ whole genome shotgun (WGS) entry which is preliminary data.</text>
</comment>
<organism evidence="4 5">
    <name type="scientific">Platanthera guangdongensis</name>
    <dbReference type="NCBI Taxonomy" id="2320717"/>
    <lineage>
        <taxon>Eukaryota</taxon>
        <taxon>Viridiplantae</taxon>
        <taxon>Streptophyta</taxon>
        <taxon>Embryophyta</taxon>
        <taxon>Tracheophyta</taxon>
        <taxon>Spermatophyta</taxon>
        <taxon>Magnoliopsida</taxon>
        <taxon>Liliopsida</taxon>
        <taxon>Asparagales</taxon>
        <taxon>Orchidaceae</taxon>
        <taxon>Orchidoideae</taxon>
        <taxon>Orchideae</taxon>
        <taxon>Orchidinae</taxon>
        <taxon>Platanthera</taxon>
    </lineage>
</organism>
<dbReference type="PANTHER" id="PTHR31669">
    <property type="entry name" value="PROTEIN FAR1-RELATED SEQUENCE 10-RELATED"/>
    <property type="match status" value="1"/>
</dbReference>
<proteinExistence type="inferred from homology"/>
<sequence>MFDIFEDGSEDNKRWFVSYNSETSDSDCSCRGFETRDILCKHILRNYNMRNARGIPHKYLLKRFYLNAKKDIYLPNTPTMVDCDSNLIFRNHLMRLSYDFAH</sequence>
<dbReference type="PANTHER" id="PTHR31669:SF302">
    <property type="entry name" value="PROTEIN FAR1-RELATED SEQUENCE"/>
    <property type="match status" value="1"/>
</dbReference>
<keyword evidence="1 2" id="KW-0863">Zinc-finger</keyword>
<feature type="domain" description="SWIM-type" evidence="3">
    <location>
        <begin position="15"/>
        <end position="51"/>
    </location>
</feature>
<keyword evidence="5" id="KW-1185">Reference proteome</keyword>
<comment type="subcellular location">
    <subcellularLocation>
        <location evidence="2">Nucleus</location>
    </subcellularLocation>
</comment>
<reference evidence="4 5" key="1">
    <citation type="journal article" date="2022" name="Nat. Plants">
        <title>Genomes of leafy and leafless Platanthera orchids illuminate the evolution of mycoheterotrophy.</title>
        <authorList>
            <person name="Li M.H."/>
            <person name="Liu K.W."/>
            <person name="Li Z."/>
            <person name="Lu H.C."/>
            <person name="Ye Q.L."/>
            <person name="Zhang D."/>
            <person name="Wang J.Y."/>
            <person name="Li Y.F."/>
            <person name="Zhong Z.M."/>
            <person name="Liu X."/>
            <person name="Yu X."/>
            <person name="Liu D.K."/>
            <person name="Tu X.D."/>
            <person name="Liu B."/>
            <person name="Hao Y."/>
            <person name="Liao X.Y."/>
            <person name="Jiang Y.T."/>
            <person name="Sun W.H."/>
            <person name="Chen J."/>
            <person name="Chen Y.Q."/>
            <person name="Ai Y."/>
            <person name="Zhai J.W."/>
            <person name="Wu S.S."/>
            <person name="Zhou Z."/>
            <person name="Hsiao Y.Y."/>
            <person name="Wu W.L."/>
            <person name="Chen Y.Y."/>
            <person name="Lin Y.F."/>
            <person name="Hsu J.L."/>
            <person name="Li C.Y."/>
            <person name="Wang Z.W."/>
            <person name="Zhao X."/>
            <person name="Zhong W.Y."/>
            <person name="Ma X.K."/>
            <person name="Ma L."/>
            <person name="Huang J."/>
            <person name="Chen G.Z."/>
            <person name="Huang M.Z."/>
            <person name="Huang L."/>
            <person name="Peng D.H."/>
            <person name="Luo Y.B."/>
            <person name="Zou S.Q."/>
            <person name="Chen S.P."/>
            <person name="Lan S."/>
            <person name="Tsai W.C."/>
            <person name="Van de Peer Y."/>
            <person name="Liu Z.J."/>
        </authorList>
    </citation>
    <scope>NUCLEOTIDE SEQUENCE [LARGE SCALE GENOMIC DNA]</scope>
    <source>
        <strain evidence="4">Lor288</strain>
    </source>
</reference>
<dbReference type="Proteomes" id="UP001412067">
    <property type="component" value="Unassembled WGS sequence"/>
</dbReference>
<dbReference type="InterPro" id="IPR007527">
    <property type="entry name" value="Znf_SWIM"/>
</dbReference>
<keyword evidence="2" id="KW-0862">Zinc</keyword>
<keyword evidence="2" id="KW-0539">Nucleus</keyword>
<dbReference type="PROSITE" id="PS50966">
    <property type="entry name" value="ZF_SWIM"/>
    <property type="match status" value="1"/>
</dbReference>
<evidence type="ECO:0000259" key="3">
    <source>
        <dbReference type="PROSITE" id="PS50966"/>
    </source>
</evidence>
<accession>A0ABR2MS61</accession>
<dbReference type="EMBL" id="JBBWWR010000005">
    <property type="protein sequence ID" value="KAK8966335.1"/>
    <property type="molecule type" value="Genomic_DNA"/>
</dbReference>
<evidence type="ECO:0000313" key="4">
    <source>
        <dbReference type="EMBL" id="KAK8966335.1"/>
    </source>
</evidence>
<comment type="similarity">
    <text evidence="2">Belongs to the FHY3/FAR1 family.</text>
</comment>
<dbReference type="Pfam" id="PF04434">
    <property type="entry name" value="SWIM"/>
    <property type="match status" value="1"/>
</dbReference>
<evidence type="ECO:0000313" key="5">
    <source>
        <dbReference type="Proteomes" id="UP001412067"/>
    </source>
</evidence>
<keyword evidence="2" id="KW-0479">Metal-binding</keyword>
<dbReference type="InterPro" id="IPR031052">
    <property type="entry name" value="FHY3/FAR1"/>
</dbReference>
<comment type="function">
    <text evidence="2">Putative transcription activator involved in regulating light control of development.</text>
</comment>
<name>A0ABR2MS61_9ASPA</name>
<evidence type="ECO:0000256" key="2">
    <source>
        <dbReference type="RuleBase" id="RU367018"/>
    </source>
</evidence>
<evidence type="ECO:0000256" key="1">
    <source>
        <dbReference type="PROSITE-ProRule" id="PRU00325"/>
    </source>
</evidence>